<gene>
    <name evidence="2" type="ORF">I7I52_07544</name>
</gene>
<feature type="region of interest" description="Disordered" evidence="1">
    <location>
        <begin position="14"/>
        <end position="33"/>
    </location>
</feature>
<comment type="caution">
    <text evidence="2">The sequence shown here is derived from an EMBL/GenBank/DDBJ whole genome shotgun (WGS) entry which is preliminary data.</text>
</comment>
<dbReference type="Proteomes" id="UP000670092">
    <property type="component" value="Unassembled WGS sequence"/>
</dbReference>
<proteinExistence type="predicted"/>
<reference evidence="2 3" key="1">
    <citation type="submission" date="2021-01" db="EMBL/GenBank/DDBJ databases">
        <title>Chromosome-level genome assembly of a human fungal pathogen reveals clustering of transcriptionally co-regulated genes.</title>
        <authorList>
            <person name="Voorhies M."/>
            <person name="Cohen S."/>
            <person name="Shea T.P."/>
            <person name="Petrus S."/>
            <person name="Munoz J.F."/>
            <person name="Poplawski S."/>
            <person name="Goldman W.E."/>
            <person name="Michael T."/>
            <person name="Cuomo C.A."/>
            <person name="Sil A."/>
            <person name="Beyhan S."/>
        </authorList>
    </citation>
    <scope>NUCLEOTIDE SEQUENCE [LARGE SCALE GENOMIC DNA]</scope>
    <source>
        <strain evidence="2 3">G184AR</strain>
    </source>
</reference>
<name>A0A8H7YIR5_AJECA</name>
<accession>A0A8H7YIR5</accession>
<evidence type="ECO:0000256" key="1">
    <source>
        <dbReference type="SAM" id="MobiDB-lite"/>
    </source>
</evidence>
<dbReference type="VEuPathDB" id="FungiDB:I7I52_07544"/>
<protein>
    <submittedName>
        <fullName evidence="2">Uncharacterized protein</fullName>
    </submittedName>
</protein>
<evidence type="ECO:0000313" key="2">
    <source>
        <dbReference type="EMBL" id="KAG5290502.1"/>
    </source>
</evidence>
<organism evidence="2 3">
    <name type="scientific">Ajellomyces capsulatus</name>
    <name type="common">Darling's disease fungus</name>
    <name type="synonym">Histoplasma capsulatum</name>
    <dbReference type="NCBI Taxonomy" id="5037"/>
    <lineage>
        <taxon>Eukaryota</taxon>
        <taxon>Fungi</taxon>
        <taxon>Dikarya</taxon>
        <taxon>Ascomycota</taxon>
        <taxon>Pezizomycotina</taxon>
        <taxon>Eurotiomycetes</taxon>
        <taxon>Eurotiomycetidae</taxon>
        <taxon>Onygenales</taxon>
        <taxon>Ajellomycetaceae</taxon>
        <taxon>Histoplasma</taxon>
    </lineage>
</organism>
<sequence length="102" mass="12026">MIIKHRNIKIKGGKWQRNRPKKITAHRRETKKKSLRENIKMSDLGVGSKIKKKKKKKRKVAELKMGEKEYKEIETGVSVMSYQGKQQVEAWPFVFSSRTLEL</sequence>
<dbReference type="AlphaFoldDB" id="A0A8H7YIR5"/>
<dbReference type="EMBL" id="JAEVHI010000005">
    <property type="protein sequence ID" value="KAG5290502.1"/>
    <property type="molecule type" value="Genomic_DNA"/>
</dbReference>
<evidence type="ECO:0000313" key="3">
    <source>
        <dbReference type="Proteomes" id="UP000670092"/>
    </source>
</evidence>